<keyword evidence="4" id="KW-0949">S-adenosyl-L-methionine</keyword>
<organism evidence="8 9">
    <name type="scientific">Candidatus Fimenecus excrementigallinarum</name>
    <dbReference type="NCBI Taxonomy" id="2840816"/>
    <lineage>
        <taxon>Bacteria</taxon>
        <taxon>Bacillati</taxon>
        <taxon>Bacillota</taxon>
        <taxon>Clostridia</taxon>
        <taxon>Candidatus Fimenecus</taxon>
    </lineage>
</organism>
<proteinExistence type="predicted"/>
<dbReference type="GO" id="GO:0032259">
    <property type="term" value="P:methylation"/>
    <property type="evidence" value="ECO:0007669"/>
    <property type="project" value="UniProtKB-KW"/>
</dbReference>
<dbReference type="EC" id="2.1.1.297" evidence="1"/>
<comment type="catalytic activity">
    <reaction evidence="5">
        <text>L-glutaminyl-[peptide chain release factor] + S-adenosyl-L-methionine = N(5)-methyl-L-glutaminyl-[peptide chain release factor] + S-adenosyl-L-homocysteine + H(+)</text>
        <dbReference type="Rhea" id="RHEA:42896"/>
        <dbReference type="Rhea" id="RHEA-COMP:10271"/>
        <dbReference type="Rhea" id="RHEA-COMP:10272"/>
        <dbReference type="ChEBI" id="CHEBI:15378"/>
        <dbReference type="ChEBI" id="CHEBI:30011"/>
        <dbReference type="ChEBI" id="CHEBI:57856"/>
        <dbReference type="ChEBI" id="CHEBI:59789"/>
        <dbReference type="ChEBI" id="CHEBI:61891"/>
        <dbReference type="EC" id="2.1.1.297"/>
    </reaction>
</comment>
<dbReference type="InterPro" id="IPR050320">
    <property type="entry name" value="N5-glutamine_MTase"/>
</dbReference>
<dbReference type="EMBL" id="DVMW01000001">
    <property type="protein sequence ID" value="HIU35023.1"/>
    <property type="molecule type" value="Genomic_DNA"/>
</dbReference>
<keyword evidence="3 8" id="KW-0808">Transferase</keyword>
<dbReference type="SUPFAM" id="SSF53335">
    <property type="entry name" value="S-adenosyl-L-methionine-dependent methyltransferases"/>
    <property type="match status" value="1"/>
</dbReference>
<dbReference type="InterPro" id="IPR007848">
    <property type="entry name" value="Small_mtfrase_dom"/>
</dbReference>
<evidence type="ECO:0000259" key="7">
    <source>
        <dbReference type="Pfam" id="PF17827"/>
    </source>
</evidence>
<dbReference type="GO" id="GO:0003676">
    <property type="term" value="F:nucleic acid binding"/>
    <property type="evidence" value="ECO:0007669"/>
    <property type="project" value="InterPro"/>
</dbReference>
<gene>
    <name evidence="8" type="primary">prmC</name>
    <name evidence="8" type="ORF">IAC53_00200</name>
</gene>
<reference evidence="8" key="1">
    <citation type="submission" date="2020-10" db="EMBL/GenBank/DDBJ databases">
        <authorList>
            <person name="Gilroy R."/>
        </authorList>
    </citation>
    <scope>NUCLEOTIDE SEQUENCE</scope>
    <source>
        <strain evidence="8">ChiGjej1B1-19959</strain>
    </source>
</reference>
<dbReference type="Proteomes" id="UP000824071">
    <property type="component" value="Unassembled WGS sequence"/>
</dbReference>
<dbReference type="InterPro" id="IPR029063">
    <property type="entry name" value="SAM-dependent_MTases_sf"/>
</dbReference>
<evidence type="ECO:0000256" key="1">
    <source>
        <dbReference type="ARBA" id="ARBA00012771"/>
    </source>
</evidence>
<accession>A0A9D1LC07</accession>
<dbReference type="PANTHER" id="PTHR18895">
    <property type="entry name" value="HEMK METHYLTRANSFERASE"/>
    <property type="match status" value="1"/>
</dbReference>
<evidence type="ECO:0000259" key="6">
    <source>
        <dbReference type="Pfam" id="PF05175"/>
    </source>
</evidence>
<dbReference type="AlphaFoldDB" id="A0A9D1LC07"/>
<dbReference type="PROSITE" id="PS00092">
    <property type="entry name" value="N6_MTASE"/>
    <property type="match status" value="1"/>
</dbReference>
<evidence type="ECO:0000256" key="3">
    <source>
        <dbReference type="ARBA" id="ARBA00022679"/>
    </source>
</evidence>
<protein>
    <recommendedName>
        <fullName evidence="1">peptide chain release factor N(5)-glutamine methyltransferase</fullName>
        <ecNumber evidence="1">2.1.1.297</ecNumber>
    </recommendedName>
</protein>
<dbReference type="GO" id="GO:0102559">
    <property type="term" value="F:peptide chain release factor N(5)-glutamine methyltransferase activity"/>
    <property type="evidence" value="ECO:0007669"/>
    <property type="project" value="UniProtKB-EC"/>
</dbReference>
<dbReference type="Gene3D" id="3.40.50.150">
    <property type="entry name" value="Vaccinia Virus protein VP39"/>
    <property type="match status" value="1"/>
</dbReference>
<feature type="domain" description="Release factor glutamine methyltransferase N-terminal" evidence="7">
    <location>
        <begin position="5"/>
        <end position="75"/>
    </location>
</feature>
<reference evidence="8" key="2">
    <citation type="journal article" date="2021" name="PeerJ">
        <title>Extensive microbial diversity within the chicken gut microbiome revealed by metagenomics and culture.</title>
        <authorList>
            <person name="Gilroy R."/>
            <person name="Ravi A."/>
            <person name="Getino M."/>
            <person name="Pursley I."/>
            <person name="Horton D.L."/>
            <person name="Alikhan N.F."/>
            <person name="Baker D."/>
            <person name="Gharbi K."/>
            <person name="Hall N."/>
            <person name="Watson M."/>
            <person name="Adriaenssens E.M."/>
            <person name="Foster-Nyarko E."/>
            <person name="Jarju S."/>
            <person name="Secka A."/>
            <person name="Antonio M."/>
            <person name="Oren A."/>
            <person name="Chaudhuri R.R."/>
            <person name="La Ragione R."/>
            <person name="Hildebrand F."/>
            <person name="Pallen M.J."/>
        </authorList>
    </citation>
    <scope>NUCLEOTIDE SEQUENCE</scope>
    <source>
        <strain evidence="8">ChiGjej1B1-19959</strain>
    </source>
</reference>
<dbReference type="InterPro" id="IPR040758">
    <property type="entry name" value="PrmC_N"/>
</dbReference>
<evidence type="ECO:0000256" key="2">
    <source>
        <dbReference type="ARBA" id="ARBA00022603"/>
    </source>
</evidence>
<name>A0A9D1LC07_9FIRM</name>
<dbReference type="Pfam" id="PF05175">
    <property type="entry name" value="MTS"/>
    <property type="match status" value="1"/>
</dbReference>
<dbReference type="NCBIfam" id="TIGR00536">
    <property type="entry name" value="hemK_fam"/>
    <property type="match status" value="1"/>
</dbReference>
<dbReference type="NCBIfam" id="TIGR03534">
    <property type="entry name" value="RF_mod_PrmC"/>
    <property type="match status" value="1"/>
</dbReference>
<evidence type="ECO:0000256" key="4">
    <source>
        <dbReference type="ARBA" id="ARBA00022691"/>
    </source>
</evidence>
<dbReference type="PANTHER" id="PTHR18895:SF74">
    <property type="entry name" value="MTRF1L RELEASE FACTOR GLUTAMINE METHYLTRANSFERASE"/>
    <property type="match status" value="1"/>
</dbReference>
<dbReference type="Gene3D" id="1.10.8.10">
    <property type="entry name" value="DNA helicase RuvA subunit, C-terminal domain"/>
    <property type="match status" value="1"/>
</dbReference>
<sequence length="278" mass="29773">MTLAEAYLRGVSALEAAGVPDAAFDCGCLIASFCGYTHAQRIAHASDRLSETAARDFLEAVRRRADGEPLQYILGEWPFFGRAFLVGRGVLIPRPETELLVEYALAAVCARQAPVVWDLCAGTGCIGLTLALEKPDAQVFLLEKYPDAFAYLEKNRAALHASNATLVQANVLEGAPVLPAPDLIVSNPPYVPSGELCALQKEVRREPSSALDGGADGLAFYRALAQRWIPALKKGGTLLVECGDGQGAGVAALFEAPARSVRVRYDGNRIDRFVEVTV</sequence>
<feature type="domain" description="Methyltransferase small" evidence="6">
    <location>
        <begin position="112"/>
        <end position="192"/>
    </location>
</feature>
<dbReference type="InterPro" id="IPR002052">
    <property type="entry name" value="DNA_methylase_N6_adenine_CS"/>
</dbReference>
<evidence type="ECO:0000313" key="8">
    <source>
        <dbReference type="EMBL" id="HIU35023.1"/>
    </source>
</evidence>
<dbReference type="Pfam" id="PF17827">
    <property type="entry name" value="PrmC_N"/>
    <property type="match status" value="1"/>
</dbReference>
<dbReference type="InterPro" id="IPR019874">
    <property type="entry name" value="RF_methyltr_PrmC"/>
</dbReference>
<keyword evidence="2 8" id="KW-0489">Methyltransferase</keyword>
<evidence type="ECO:0000256" key="5">
    <source>
        <dbReference type="ARBA" id="ARBA00048391"/>
    </source>
</evidence>
<dbReference type="CDD" id="cd02440">
    <property type="entry name" value="AdoMet_MTases"/>
    <property type="match status" value="1"/>
</dbReference>
<comment type="caution">
    <text evidence="8">The sequence shown here is derived from an EMBL/GenBank/DDBJ whole genome shotgun (WGS) entry which is preliminary data.</text>
</comment>
<dbReference type="InterPro" id="IPR004556">
    <property type="entry name" value="HemK-like"/>
</dbReference>
<evidence type="ECO:0000313" key="9">
    <source>
        <dbReference type="Proteomes" id="UP000824071"/>
    </source>
</evidence>